<protein>
    <submittedName>
        <fullName evidence="4">Uncharacterized protein</fullName>
    </submittedName>
</protein>
<dbReference type="Pfam" id="PF13181">
    <property type="entry name" value="TPR_8"/>
    <property type="match status" value="1"/>
</dbReference>
<feature type="repeat" description="TPR" evidence="3">
    <location>
        <begin position="371"/>
        <end position="404"/>
    </location>
</feature>
<comment type="caution">
    <text evidence="4">The sequence shown here is derived from an EMBL/GenBank/DDBJ whole genome shotgun (WGS) entry which is preliminary data.</text>
</comment>
<dbReference type="InterPro" id="IPR019734">
    <property type="entry name" value="TPR_rpt"/>
</dbReference>
<dbReference type="Pfam" id="PF13424">
    <property type="entry name" value="TPR_12"/>
    <property type="match status" value="2"/>
</dbReference>
<name>A0A815KZM4_ADIRI</name>
<evidence type="ECO:0000256" key="1">
    <source>
        <dbReference type="ARBA" id="ARBA00022737"/>
    </source>
</evidence>
<keyword evidence="1" id="KW-0677">Repeat</keyword>
<feature type="repeat" description="TPR" evidence="3">
    <location>
        <begin position="452"/>
        <end position="485"/>
    </location>
</feature>
<dbReference type="PROSITE" id="PS51996">
    <property type="entry name" value="TR_MART"/>
    <property type="match status" value="1"/>
</dbReference>
<proteinExistence type="predicted"/>
<accession>A0A815KZM4</accession>
<dbReference type="PANTHER" id="PTHR45641:SF19">
    <property type="entry name" value="NEPHROCYSTIN-3"/>
    <property type="match status" value="1"/>
</dbReference>
<evidence type="ECO:0000313" key="5">
    <source>
        <dbReference type="Proteomes" id="UP000663828"/>
    </source>
</evidence>
<reference evidence="4" key="1">
    <citation type="submission" date="2021-02" db="EMBL/GenBank/DDBJ databases">
        <authorList>
            <person name="Nowell W R."/>
        </authorList>
    </citation>
    <scope>NUCLEOTIDE SEQUENCE</scope>
</reference>
<dbReference type="SMART" id="SM00028">
    <property type="entry name" value="TPR"/>
    <property type="match status" value="6"/>
</dbReference>
<dbReference type="AlphaFoldDB" id="A0A815KZM4"/>
<dbReference type="PROSITE" id="PS50005">
    <property type="entry name" value="TPR"/>
    <property type="match status" value="4"/>
</dbReference>
<keyword evidence="5" id="KW-1185">Reference proteome</keyword>
<feature type="repeat" description="TPR" evidence="3">
    <location>
        <begin position="495"/>
        <end position="528"/>
    </location>
</feature>
<dbReference type="SUPFAM" id="SSF81901">
    <property type="entry name" value="HCP-like"/>
    <property type="match status" value="1"/>
</dbReference>
<dbReference type="Gene3D" id="3.90.176.10">
    <property type="entry name" value="Toxin ADP-ribosyltransferase, Chain A, domain 1"/>
    <property type="match status" value="1"/>
</dbReference>
<sequence length="637" mass="74168">MDANLEAFSLVWLHFSANGFEENHHAYQQLRSTINHIRTFEDERSCEKYIKNSSDDRIVVIVSGQLNLEIINRIQRLENVRVVLSDINELIVQIKADQNKRNKIEEPLSISVLNNINEQEEKSSLDINGTYLHYQLLIDVLMRMLSSSNDKNELIDVCKKEYQNNSLQHNILDEFEHTYCSDQAIWWYTRESFLYRILNKALRVQNIDLLFLFRFFIRDIYQQLEKLKSTQSKQLIRVYRAQFLANDELAVLANSVGRIISMNSFLSASHDQNYVLFILGDSDPVNGCLKRVIFQIDADLSIENIKPFADVSLNSFFREEQEVLFMAGSIFRLTEIKQVNGIWTIGLVLCREEENDLRALYTHMTKKKTSTITLLTLGSALSESGKFNQAERFFQKMLQELPSNDYSSLAESYQGLAIIFAERGDYEGSLVWNQKALELLRQELSPDHPDIGFSYNNIGIVYWKMNQLENALESLRKAVNIFEKTDDEDRHHRIAACYTNMALIRRHQKRYEEALEYLYKSLALNEQVLPSDHHSLAETHTNIGSVYKYLGLFDIALEHFNRSLSISLRSLPHEHRNIAIIYCNMGIIYEAIDDFNLALIYYEKASVIFHKTLPDHHSQLINCDLNLQRVKSQLSKN</sequence>
<dbReference type="SUPFAM" id="SSF56399">
    <property type="entry name" value="ADP-ribosylation"/>
    <property type="match status" value="1"/>
</dbReference>
<evidence type="ECO:0000256" key="3">
    <source>
        <dbReference type="PROSITE-ProRule" id="PRU00339"/>
    </source>
</evidence>
<organism evidence="4 5">
    <name type="scientific">Adineta ricciae</name>
    <name type="common">Rotifer</name>
    <dbReference type="NCBI Taxonomy" id="249248"/>
    <lineage>
        <taxon>Eukaryota</taxon>
        <taxon>Metazoa</taxon>
        <taxon>Spiralia</taxon>
        <taxon>Gnathifera</taxon>
        <taxon>Rotifera</taxon>
        <taxon>Eurotatoria</taxon>
        <taxon>Bdelloidea</taxon>
        <taxon>Adinetida</taxon>
        <taxon>Adinetidae</taxon>
        <taxon>Adineta</taxon>
    </lineage>
</organism>
<evidence type="ECO:0000313" key="4">
    <source>
        <dbReference type="EMBL" id="CAF1402252.1"/>
    </source>
</evidence>
<dbReference type="InterPro" id="IPR011990">
    <property type="entry name" value="TPR-like_helical_dom_sf"/>
</dbReference>
<dbReference type="PANTHER" id="PTHR45641">
    <property type="entry name" value="TETRATRICOPEPTIDE REPEAT PROTEIN (AFU_ORTHOLOGUE AFUA_6G03870)"/>
    <property type="match status" value="1"/>
</dbReference>
<dbReference type="EMBL" id="CAJNOR010003323">
    <property type="protein sequence ID" value="CAF1402252.1"/>
    <property type="molecule type" value="Genomic_DNA"/>
</dbReference>
<feature type="repeat" description="TPR" evidence="3">
    <location>
        <begin position="537"/>
        <end position="570"/>
    </location>
</feature>
<keyword evidence="2 3" id="KW-0802">TPR repeat</keyword>
<dbReference type="Proteomes" id="UP000663828">
    <property type="component" value="Unassembled WGS sequence"/>
</dbReference>
<gene>
    <name evidence="4" type="ORF">XAT740_LOCUS34208</name>
</gene>
<dbReference type="Gene3D" id="1.25.40.10">
    <property type="entry name" value="Tetratricopeptide repeat domain"/>
    <property type="match status" value="2"/>
</dbReference>
<evidence type="ECO:0000256" key="2">
    <source>
        <dbReference type="ARBA" id="ARBA00022803"/>
    </source>
</evidence>